<keyword evidence="3" id="KW-1185">Reference proteome</keyword>
<evidence type="ECO:0000259" key="1">
    <source>
        <dbReference type="Pfam" id="PF00266"/>
    </source>
</evidence>
<keyword evidence="2" id="KW-0032">Aminotransferase</keyword>
<dbReference type="Gene3D" id="3.90.1150.10">
    <property type="entry name" value="Aspartate Aminotransferase, domain 1"/>
    <property type="match status" value="1"/>
</dbReference>
<dbReference type="InterPro" id="IPR015421">
    <property type="entry name" value="PyrdxlP-dep_Trfase_major"/>
</dbReference>
<dbReference type="Pfam" id="PF00266">
    <property type="entry name" value="Aminotran_5"/>
    <property type="match status" value="1"/>
</dbReference>
<dbReference type="EMBL" id="CP080572">
    <property type="protein sequence ID" value="USH00944.1"/>
    <property type="molecule type" value="Genomic_DNA"/>
</dbReference>
<proteinExistence type="predicted"/>
<sequence>MLPLTSLKRVLDFLNYIIDFREGSDSVDVLDVKFLNKTLEEGAKLMKVKKENIGLTIQTTEGLRRILMALTPKEEMNIVSLDMEFPSLSCLLKSYSEKHKLELRVVKNKNGWYSIEEIEKSIDDKTFAVVISSIQWISGQRIDLKELSKIVHEHGAWLIVDAVQHLGSLTLFPKRERVDALVAGGEKWLLNPAVGSGLMYLSDEILEELSPLPGLLNMEAPTGEWGLWWGIPEKNPWGDFVLRKDAKKMDFGGGPPYLLAVTLGASLELINRLQIEKIENHNKKLIARIRDEILSAGLEVIGDHNEHEWSSIITVKTGLGYEKEKKIYQKLLDEGIKISHRGVLGHYGLRISPHLYNDMDEVEIFLEHLFKNLVKL</sequence>
<name>A0A9E7MBW4_9EURY</name>
<dbReference type="Gene3D" id="3.40.640.10">
    <property type="entry name" value="Type I PLP-dependent aspartate aminotransferase-like (Major domain)"/>
    <property type="match status" value="1"/>
</dbReference>
<dbReference type="Proteomes" id="UP001056425">
    <property type="component" value="Chromosome"/>
</dbReference>
<accession>A0A9E7MBW4</accession>
<dbReference type="KEGG" id="thei:K1720_07710"/>
<gene>
    <name evidence="2" type="ORF">K1720_07710</name>
</gene>
<evidence type="ECO:0000313" key="3">
    <source>
        <dbReference type="Proteomes" id="UP001056425"/>
    </source>
</evidence>
<dbReference type="InterPro" id="IPR015422">
    <property type="entry name" value="PyrdxlP-dep_Trfase_small"/>
</dbReference>
<keyword evidence="2" id="KW-0808">Transferase</keyword>
<dbReference type="PANTHER" id="PTHR43586">
    <property type="entry name" value="CYSTEINE DESULFURASE"/>
    <property type="match status" value="1"/>
</dbReference>
<dbReference type="SUPFAM" id="SSF53383">
    <property type="entry name" value="PLP-dependent transferases"/>
    <property type="match status" value="1"/>
</dbReference>
<dbReference type="GO" id="GO:0008483">
    <property type="term" value="F:transaminase activity"/>
    <property type="evidence" value="ECO:0007669"/>
    <property type="project" value="UniProtKB-KW"/>
</dbReference>
<protein>
    <submittedName>
        <fullName evidence="2">Aminotransferase class V-fold PLP-dependent enzyme</fullName>
    </submittedName>
</protein>
<dbReference type="InterPro" id="IPR015424">
    <property type="entry name" value="PyrdxlP-dep_Trfase"/>
</dbReference>
<feature type="domain" description="Aminotransferase class V" evidence="1">
    <location>
        <begin position="37"/>
        <end position="365"/>
    </location>
</feature>
<dbReference type="AlphaFoldDB" id="A0A9E7MBW4"/>
<dbReference type="PANTHER" id="PTHR43586:SF15">
    <property type="entry name" value="BLR3095 PROTEIN"/>
    <property type="match status" value="1"/>
</dbReference>
<evidence type="ECO:0000313" key="2">
    <source>
        <dbReference type="EMBL" id="USH00944.1"/>
    </source>
</evidence>
<reference evidence="2 3" key="1">
    <citation type="submission" date="2021-08" db="EMBL/GenBank/DDBJ databases">
        <title>Thermococcus onnuriiensis IOH2.</title>
        <authorList>
            <person name="Park Y.-J."/>
        </authorList>
    </citation>
    <scope>NUCLEOTIDE SEQUENCE [LARGE SCALE GENOMIC DNA]</scope>
    <source>
        <strain evidence="2 3">IOH2</strain>
    </source>
</reference>
<dbReference type="InterPro" id="IPR000192">
    <property type="entry name" value="Aminotrans_V_dom"/>
</dbReference>
<organism evidence="2 3">
    <name type="scientific">Thermococcus argininiproducens</name>
    <dbReference type="NCBI Taxonomy" id="2866384"/>
    <lineage>
        <taxon>Archaea</taxon>
        <taxon>Methanobacteriati</taxon>
        <taxon>Methanobacteriota</taxon>
        <taxon>Thermococci</taxon>
        <taxon>Thermococcales</taxon>
        <taxon>Thermococcaceae</taxon>
        <taxon>Thermococcus</taxon>
    </lineage>
</organism>